<dbReference type="AlphaFoldDB" id="A0AAV1HZQ7"/>
<dbReference type="EMBL" id="CAUYUE010000004">
    <property type="protein sequence ID" value="CAK0765863.1"/>
    <property type="molecule type" value="Genomic_DNA"/>
</dbReference>
<evidence type="ECO:0000259" key="6">
    <source>
        <dbReference type="PROSITE" id="PS51032"/>
    </source>
</evidence>
<comment type="caution">
    <text evidence="7">The sequence shown here is derived from an EMBL/GenBank/DDBJ whole genome shotgun (WGS) entry which is preliminary data.</text>
</comment>
<dbReference type="Proteomes" id="UP001314263">
    <property type="component" value="Unassembled WGS sequence"/>
</dbReference>
<dbReference type="GO" id="GO:0003677">
    <property type="term" value="F:DNA binding"/>
    <property type="evidence" value="ECO:0007669"/>
    <property type="project" value="UniProtKB-KW"/>
</dbReference>
<keyword evidence="2" id="KW-0805">Transcription regulation</keyword>
<dbReference type="Gene3D" id="3.90.75.20">
    <property type="match status" value="1"/>
</dbReference>
<protein>
    <recommendedName>
        <fullName evidence="6">AP2/ERF domain-containing protein</fullName>
    </recommendedName>
</protein>
<dbReference type="Gene3D" id="3.30.730.10">
    <property type="entry name" value="AP2/ERF domain"/>
    <property type="match status" value="1"/>
</dbReference>
<dbReference type="InterPro" id="IPR016177">
    <property type="entry name" value="DNA-bd_dom_sf"/>
</dbReference>
<dbReference type="SMART" id="SM00380">
    <property type="entry name" value="AP2"/>
    <property type="match status" value="1"/>
</dbReference>
<organism evidence="7 8">
    <name type="scientific">Coccomyxa viridis</name>
    <dbReference type="NCBI Taxonomy" id="1274662"/>
    <lineage>
        <taxon>Eukaryota</taxon>
        <taxon>Viridiplantae</taxon>
        <taxon>Chlorophyta</taxon>
        <taxon>core chlorophytes</taxon>
        <taxon>Trebouxiophyceae</taxon>
        <taxon>Trebouxiophyceae incertae sedis</taxon>
        <taxon>Coccomyxaceae</taxon>
        <taxon>Coccomyxa</taxon>
    </lineage>
</organism>
<dbReference type="SUPFAM" id="SSF54171">
    <property type="entry name" value="DNA-binding domain"/>
    <property type="match status" value="1"/>
</dbReference>
<dbReference type="Pfam" id="PF13392">
    <property type="entry name" value="HNH_3"/>
    <property type="match status" value="1"/>
</dbReference>
<keyword evidence="3" id="KW-0238">DNA-binding</keyword>
<dbReference type="GO" id="GO:0003700">
    <property type="term" value="F:DNA-binding transcription factor activity"/>
    <property type="evidence" value="ECO:0007669"/>
    <property type="project" value="InterPro"/>
</dbReference>
<evidence type="ECO:0000256" key="4">
    <source>
        <dbReference type="ARBA" id="ARBA00023163"/>
    </source>
</evidence>
<dbReference type="InterPro" id="IPR036955">
    <property type="entry name" value="AP2/ERF_dom_sf"/>
</dbReference>
<evidence type="ECO:0000256" key="2">
    <source>
        <dbReference type="ARBA" id="ARBA00023015"/>
    </source>
</evidence>
<reference evidence="7 8" key="1">
    <citation type="submission" date="2023-10" db="EMBL/GenBank/DDBJ databases">
        <authorList>
            <person name="Maclean D."/>
            <person name="Macfadyen A."/>
        </authorList>
    </citation>
    <scope>NUCLEOTIDE SEQUENCE [LARGE SCALE GENOMIC DNA]</scope>
</reference>
<keyword evidence="5" id="KW-0539">Nucleus</keyword>
<dbReference type="InterPro" id="IPR044925">
    <property type="entry name" value="His-Me_finger_sf"/>
</dbReference>
<evidence type="ECO:0000256" key="1">
    <source>
        <dbReference type="ARBA" id="ARBA00004123"/>
    </source>
</evidence>
<evidence type="ECO:0000313" key="8">
    <source>
        <dbReference type="Proteomes" id="UP001314263"/>
    </source>
</evidence>
<dbReference type="GO" id="GO:0005634">
    <property type="term" value="C:nucleus"/>
    <property type="evidence" value="ECO:0007669"/>
    <property type="project" value="UniProtKB-SubCell"/>
</dbReference>
<feature type="domain" description="AP2/ERF" evidence="6">
    <location>
        <begin position="259"/>
        <end position="331"/>
    </location>
</feature>
<evidence type="ECO:0000256" key="5">
    <source>
        <dbReference type="ARBA" id="ARBA00023242"/>
    </source>
</evidence>
<accession>A0AAV1HZQ7</accession>
<proteinExistence type="predicted"/>
<dbReference type="InterPro" id="IPR003615">
    <property type="entry name" value="HNH_nuc"/>
</dbReference>
<keyword evidence="4" id="KW-0804">Transcription</keyword>
<evidence type="ECO:0000313" key="7">
    <source>
        <dbReference type="EMBL" id="CAK0765863.1"/>
    </source>
</evidence>
<gene>
    <name evidence="7" type="ORF">CVIRNUC_003301</name>
</gene>
<dbReference type="PROSITE" id="PS51032">
    <property type="entry name" value="AP2_ERF"/>
    <property type="match status" value="1"/>
</dbReference>
<comment type="subcellular location">
    <subcellularLocation>
        <location evidence="1">Nucleus</location>
    </subcellularLocation>
</comment>
<name>A0AAV1HZQ7_9CHLO</name>
<dbReference type="InterPro" id="IPR001471">
    <property type="entry name" value="AP2/ERF_dom"/>
</dbReference>
<dbReference type="SUPFAM" id="SSF54060">
    <property type="entry name" value="His-Me finger endonucleases"/>
    <property type="match status" value="1"/>
</dbReference>
<sequence>MAYVCPDKAGSYKSLGSYTTICEAAAVALKKRQELQAAKVAQQLEDEVRAGGGPGKIPLRDRFGKIRAFAHVSPEDEAPVRQHKWHLAQHPETDKLYAQTNIEVGKTMKMQLFIVGKPVDKGRVCHINGDGLDNRRENLRHAVRTSGDVKQLVETVKYRATVCCDDDIVRNDDGVAVIVLRCGSEALVDDGMWRLLSQCSWSLEGWGYAATRLDGTGILMQTLIWTLVHGPVPEGLLVDHIANGRENRLDNRLANLRLNTRGGNMHNKAKSANASSRYHGVSLVGGRWQASIMFEGTPHLLGSYHREENAASAYNKAAIRFYGDKANLNKLDEAV</sequence>
<keyword evidence="8" id="KW-1185">Reference proteome</keyword>
<evidence type="ECO:0000256" key="3">
    <source>
        <dbReference type="ARBA" id="ARBA00023125"/>
    </source>
</evidence>